<keyword evidence="5 7" id="KW-1133">Transmembrane helix</keyword>
<dbReference type="SUPFAM" id="SSF161098">
    <property type="entry name" value="MetI-like"/>
    <property type="match status" value="1"/>
</dbReference>
<dbReference type="PANTHER" id="PTHR43386:SF1">
    <property type="entry name" value="D,D-DIPEPTIDE TRANSPORT SYSTEM PERMEASE PROTEIN DDPC-RELATED"/>
    <property type="match status" value="1"/>
</dbReference>
<protein>
    <submittedName>
        <fullName evidence="9">ABC transporter permease</fullName>
    </submittedName>
</protein>
<evidence type="ECO:0000259" key="8">
    <source>
        <dbReference type="PROSITE" id="PS50928"/>
    </source>
</evidence>
<proteinExistence type="inferred from homology"/>
<dbReference type="PANTHER" id="PTHR43386">
    <property type="entry name" value="OLIGOPEPTIDE TRANSPORT SYSTEM PERMEASE PROTEIN APPC"/>
    <property type="match status" value="1"/>
</dbReference>
<evidence type="ECO:0000313" key="9">
    <source>
        <dbReference type="EMBL" id="RFS80964.1"/>
    </source>
</evidence>
<gene>
    <name evidence="9" type="ORF">D0T12_34400</name>
</gene>
<keyword evidence="2 7" id="KW-0813">Transport</keyword>
<dbReference type="InterPro" id="IPR050366">
    <property type="entry name" value="BP-dependent_transpt_permease"/>
</dbReference>
<dbReference type="Pfam" id="PF12911">
    <property type="entry name" value="OppC_N"/>
    <property type="match status" value="1"/>
</dbReference>
<feature type="transmembrane region" description="Helical" evidence="7">
    <location>
        <begin position="99"/>
        <end position="125"/>
    </location>
</feature>
<keyword evidence="4 7" id="KW-0812">Transmembrane</keyword>
<evidence type="ECO:0000256" key="4">
    <source>
        <dbReference type="ARBA" id="ARBA00022692"/>
    </source>
</evidence>
<evidence type="ECO:0000256" key="7">
    <source>
        <dbReference type="RuleBase" id="RU363032"/>
    </source>
</evidence>
<dbReference type="RefSeq" id="WP_117405260.1">
    <property type="nucleotide sequence ID" value="NZ_QVNQ01000020.1"/>
</dbReference>
<dbReference type="AlphaFoldDB" id="A0A372G6E5"/>
<dbReference type="EMBL" id="QVNQ01000020">
    <property type="protein sequence ID" value="RFS80964.1"/>
    <property type="molecule type" value="Genomic_DNA"/>
</dbReference>
<evidence type="ECO:0000256" key="3">
    <source>
        <dbReference type="ARBA" id="ARBA00022475"/>
    </source>
</evidence>
<dbReference type="Gene3D" id="1.10.3720.10">
    <property type="entry name" value="MetI-like"/>
    <property type="match status" value="1"/>
</dbReference>
<dbReference type="InterPro" id="IPR035906">
    <property type="entry name" value="MetI-like_sf"/>
</dbReference>
<dbReference type="GO" id="GO:0055085">
    <property type="term" value="P:transmembrane transport"/>
    <property type="evidence" value="ECO:0007669"/>
    <property type="project" value="InterPro"/>
</dbReference>
<dbReference type="InterPro" id="IPR025966">
    <property type="entry name" value="OppC_N"/>
</dbReference>
<evidence type="ECO:0000256" key="6">
    <source>
        <dbReference type="ARBA" id="ARBA00023136"/>
    </source>
</evidence>
<keyword evidence="3" id="KW-1003">Cell membrane</keyword>
<comment type="similarity">
    <text evidence="7">Belongs to the binding-protein-dependent transport system permease family.</text>
</comment>
<comment type="caution">
    <text evidence="9">The sequence shown here is derived from an EMBL/GenBank/DDBJ whole genome shotgun (WGS) entry which is preliminary data.</text>
</comment>
<dbReference type="Proteomes" id="UP000262882">
    <property type="component" value="Unassembled WGS sequence"/>
</dbReference>
<feature type="transmembrane region" description="Helical" evidence="7">
    <location>
        <begin position="35"/>
        <end position="54"/>
    </location>
</feature>
<dbReference type="GO" id="GO:0005886">
    <property type="term" value="C:plasma membrane"/>
    <property type="evidence" value="ECO:0007669"/>
    <property type="project" value="UniProtKB-SubCell"/>
</dbReference>
<accession>A0A372G6E5</accession>
<evidence type="ECO:0000256" key="2">
    <source>
        <dbReference type="ARBA" id="ARBA00022448"/>
    </source>
</evidence>
<sequence>MTSILTGRGLTSTEPTAPPARGVLSRLLRRRDARAGLVILTLVVVAVVAGPWFAPHEPDAAEFGRVLSGPSASHWLGTDQFGRDQLARLLDGGRRSLEATALVLAISVAAGLVVGTVAGVAGGLVDVVAMRAVDLALAVPGVVLTLALLGALGPGFGNLVIALAATTWPPYARLARGHVRAGRDRPDVVTARLAGASRPRAAAAHLLPGAAAHVLVVAALDVGQTIMAITGLSFLGLGAQPPHAEWGVMLADSRLYLTEASWLLLAPSAAIVVVILAAVLLGEAAAEASDPRRVR</sequence>
<evidence type="ECO:0000256" key="5">
    <source>
        <dbReference type="ARBA" id="ARBA00022989"/>
    </source>
</evidence>
<feature type="transmembrane region" description="Helical" evidence="7">
    <location>
        <begin position="262"/>
        <end position="286"/>
    </location>
</feature>
<dbReference type="PROSITE" id="PS50928">
    <property type="entry name" value="ABC_TM1"/>
    <property type="match status" value="1"/>
</dbReference>
<organism evidence="9 10">
    <name type="scientific">Actinomadura spongiicola</name>
    <dbReference type="NCBI Taxonomy" id="2303421"/>
    <lineage>
        <taxon>Bacteria</taxon>
        <taxon>Bacillati</taxon>
        <taxon>Actinomycetota</taxon>
        <taxon>Actinomycetes</taxon>
        <taxon>Streptosporangiales</taxon>
        <taxon>Thermomonosporaceae</taxon>
        <taxon>Actinomadura</taxon>
    </lineage>
</organism>
<evidence type="ECO:0000256" key="1">
    <source>
        <dbReference type="ARBA" id="ARBA00004651"/>
    </source>
</evidence>
<reference evidence="9 10" key="1">
    <citation type="submission" date="2018-08" db="EMBL/GenBank/DDBJ databases">
        <title>Actinomadura spongicola sp. nov., isolated from marine sponge Leucetta chagosensis.</title>
        <authorList>
            <person name="Li L."/>
            <person name="Lin H.W."/>
        </authorList>
    </citation>
    <scope>NUCLEOTIDE SEQUENCE [LARGE SCALE GENOMIC DNA]</scope>
    <source>
        <strain evidence="9 10">LHW52907</strain>
    </source>
</reference>
<feature type="domain" description="ABC transmembrane type-1" evidence="8">
    <location>
        <begin position="97"/>
        <end position="282"/>
    </location>
</feature>
<dbReference type="CDD" id="cd06261">
    <property type="entry name" value="TM_PBP2"/>
    <property type="match status" value="1"/>
</dbReference>
<feature type="transmembrane region" description="Helical" evidence="7">
    <location>
        <begin position="137"/>
        <end position="165"/>
    </location>
</feature>
<evidence type="ECO:0000313" key="10">
    <source>
        <dbReference type="Proteomes" id="UP000262882"/>
    </source>
</evidence>
<dbReference type="Pfam" id="PF00528">
    <property type="entry name" value="BPD_transp_1"/>
    <property type="match status" value="1"/>
</dbReference>
<dbReference type="OrthoDB" id="6637947at2"/>
<keyword evidence="6 7" id="KW-0472">Membrane</keyword>
<dbReference type="InterPro" id="IPR000515">
    <property type="entry name" value="MetI-like"/>
</dbReference>
<name>A0A372G6E5_9ACTN</name>
<keyword evidence="10" id="KW-1185">Reference proteome</keyword>
<comment type="subcellular location">
    <subcellularLocation>
        <location evidence="1 7">Cell membrane</location>
        <topology evidence="1 7">Multi-pass membrane protein</topology>
    </subcellularLocation>
</comment>